<proteinExistence type="predicted"/>
<dbReference type="OrthoDB" id="1268894at2"/>
<sequence>MKLLSKIIIIMVVAISCSGNDAVEDTIIEKPNLTGTWKPQRYEYKGKTYPLTECERKGQIVVNASLSGIYERYGVSASTGNCNLDDSFAGKWVYDEVTKDLTLTYNENGTAQTLKKEILDFSDNELKILDASKDLDNVPGNDEASLVFVKQ</sequence>
<evidence type="ECO:0000259" key="2">
    <source>
        <dbReference type="Pfam" id="PF13648"/>
    </source>
</evidence>
<reference evidence="4" key="1">
    <citation type="submission" date="2016-10" db="EMBL/GenBank/DDBJ databases">
        <authorList>
            <person name="Varghese N."/>
            <person name="Submissions S."/>
        </authorList>
    </citation>
    <scope>NUCLEOTIDE SEQUENCE [LARGE SCALE GENOMIC DNA]</scope>
    <source>
        <strain evidence="4">DSM 17453</strain>
    </source>
</reference>
<dbReference type="STRING" id="295069.SAMN05421856_101494"/>
<dbReference type="EMBL" id="FOBV01000001">
    <property type="protein sequence ID" value="SEM16554.1"/>
    <property type="molecule type" value="Genomic_DNA"/>
</dbReference>
<dbReference type="InterPro" id="IPR024311">
    <property type="entry name" value="Lipocalin-like"/>
</dbReference>
<feature type="chain" id="PRO_5011559517" evidence="1">
    <location>
        <begin position="23"/>
        <end position="151"/>
    </location>
</feature>
<keyword evidence="4" id="KW-1185">Reference proteome</keyword>
<evidence type="ECO:0000313" key="4">
    <source>
        <dbReference type="Proteomes" id="UP000199450"/>
    </source>
</evidence>
<keyword evidence="1" id="KW-0732">Signal</keyword>
<protein>
    <submittedName>
        <fullName evidence="3">Lipocalin-like domain-containing protein</fullName>
    </submittedName>
</protein>
<feature type="signal peptide" evidence="1">
    <location>
        <begin position="1"/>
        <end position="22"/>
    </location>
</feature>
<feature type="domain" description="Lipocalin-like" evidence="2">
    <location>
        <begin position="33"/>
        <end position="128"/>
    </location>
</feature>
<dbReference type="AlphaFoldDB" id="A0A1H7W5E8"/>
<gene>
    <name evidence="3" type="ORF">SAMN05421856_101494</name>
</gene>
<dbReference type="RefSeq" id="WP_089998240.1">
    <property type="nucleotide sequence ID" value="NZ_FOBV01000001.1"/>
</dbReference>
<organism evidence="3 4">
    <name type="scientific">Chryseobacterium taichungense</name>
    <dbReference type="NCBI Taxonomy" id="295069"/>
    <lineage>
        <taxon>Bacteria</taxon>
        <taxon>Pseudomonadati</taxon>
        <taxon>Bacteroidota</taxon>
        <taxon>Flavobacteriia</taxon>
        <taxon>Flavobacteriales</taxon>
        <taxon>Weeksellaceae</taxon>
        <taxon>Chryseobacterium group</taxon>
        <taxon>Chryseobacterium</taxon>
    </lineage>
</organism>
<dbReference type="Pfam" id="PF13648">
    <property type="entry name" value="Lipocalin_4"/>
    <property type="match status" value="1"/>
</dbReference>
<name>A0A1H7W5E8_9FLAO</name>
<accession>A0A1H7W5E8</accession>
<dbReference type="PROSITE" id="PS51257">
    <property type="entry name" value="PROKAR_LIPOPROTEIN"/>
    <property type="match status" value="1"/>
</dbReference>
<dbReference type="Proteomes" id="UP000199450">
    <property type="component" value="Unassembled WGS sequence"/>
</dbReference>
<evidence type="ECO:0000313" key="3">
    <source>
        <dbReference type="EMBL" id="SEM16554.1"/>
    </source>
</evidence>
<evidence type="ECO:0000256" key="1">
    <source>
        <dbReference type="SAM" id="SignalP"/>
    </source>
</evidence>